<dbReference type="CDD" id="cd00067">
    <property type="entry name" value="GAL4"/>
    <property type="match status" value="1"/>
</dbReference>
<dbReference type="CDD" id="cd12148">
    <property type="entry name" value="fungal_TF_MHR"/>
    <property type="match status" value="1"/>
</dbReference>
<dbReference type="Pfam" id="PF00172">
    <property type="entry name" value="Zn_clus"/>
    <property type="match status" value="1"/>
</dbReference>
<dbReference type="PROSITE" id="PS50048">
    <property type="entry name" value="ZN2_CY6_FUNGAL_2"/>
    <property type="match status" value="1"/>
</dbReference>
<feature type="region of interest" description="Disordered" evidence="5">
    <location>
        <begin position="608"/>
        <end position="634"/>
    </location>
</feature>
<dbReference type="OrthoDB" id="2123952at2759"/>
<dbReference type="GO" id="GO:0005634">
    <property type="term" value="C:nucleus"/>
    <property type="evidence" value="ECO:0007669"/>
    <property type="project" value="TreeGrafter"/>
</dbReference>
<dbReference type="GO" id="GO:0000435">
    <property type="term" value="P:positive regulation of transcription from RNA polymerase II promoter by galactose"/>
    <property type="evidence" value="ECO:0007669"/>
    <property type="project" value="TreeGrafter"/>
</dbReference>
<evidence type="ECO:0000313" key="7">
    <source>
        <dbReference type="EMBL" id="TGZ78781.1"/>
    </source>
</evidence>
<evidence type="ECO:0000256" key="5">
    <source>
        <dbReference type="SAM" id="MobiDB-lite"/>
    </source>
</evidence>
<organism evidence="7 8">
    <name type="scientific">Ascodesmis nigricans</name>
    <dbReference type="NCBI Taxonomy" id="341454"/>
    <lineage>
        <taxon>Eukaryota</taxon>
        <taxon>Fungi</taxon>
        <taxon>Dikarya</taxon>
        <taxon>Ascomycota</taxon>
        <taxon>Pezizomycotina</taxon>
        <taxon>Pezizomycetes</taxon>
        <taxon>Pezizales</taxon>
        <taxon>Ascodesmidaceae</taxon>
        <taxon>Ascodesmis</taxon>
    </lineage>
</organism>
<keyword evidence="1" id="KW-0479">Metal-binding</keyword>
<name>A0A4S2MNP5_9PEZI</name>
<dbReference type="InterPro" id="IPR001138">
    <property type="entry name" value="Zn2Cys6_DnaBD"/>
</dbReference>
<dbReference type="InParanoid" id="A0A4S2MNP5"/>
<dbReference type="Gene3D" id="4.10.240.10">
    <property type="entry name" value="Zn(2)-C6 fungal-type DNA-binding domain"/>
    <property type="match status" value="1"/>
</dbReference>
<feature type="domain" description="Zn(2)-C6 fungal-type" evidence="6">
    <location>
        <begin position="10"/>
        <end position="40"/>
    </location>
</feature>
<gene>
    <name evidence="7" type="ORF">EX30DRAFT_131510</name>
</gene>
<dbReference type="InterPro" id="IPR036864">
    <property type="entry name" value="Zn2-C6_fun-type_DNA-bd_sf"/>
</dbReference>
<feature type="compositionally biased region" description="Basic and acidic residues" evidence="5">
    <location>
        <begin position="55"/>
        <end position="64"/>
    </location>
</feature>
<dbReference type="STRING" id="341454.A0A4S2MNP5"/>
<dbReference type="EMBL" id="ML220138">
    <property type="protein sequence ID" value="TGZ78781.1"/>
    <property type="molecule type" value="Genomic_DNA"/>
</dbReference>
<dbReference type="PROSITE" id="PS00463">
    <property type="entry name" value="ZN2_CY6_FUNGAL_1"/>
    <property type="match status" value="1"/>
</dbReference>
<dbReference type="SMART" id="SM00066">
    <property type="entry name" value="GAL4"/>
    <property type="match status" value="1"/>
</dbReference>
<keyword evidence="8" id="KW-1185">Reference proteome</keyword>
<dbReference type="InterPro" id="IPR007219">
    <property type="entry name" value="XnlR_reg_dom"/>
</dbReference>
<dbReference type="Proteomes" id="UP000298138">
    <property type="component" value="Unassembled WGS sequence"/>
</dbReference>
<dbReference type="AlphaFoldDB" id="A0A4S2MNP5"/>
<evidence type="ECO:0000256" key="2">
    <source>
        <dbReference type="ARBA" id="ARBA00023015"/>
    </source>
</evidence>
<dbReference type="Pfam" id="PF04082">
    <property type="entry name" value="Fungal_trans"/>
    <property type="match status" value="1"/>
</dbReference>
<proteinExistence type="predicted"/>
<dbReference type="GO" id="GO:0000981">
    <property type="term" value="F:DNA-binding transcription factor activity, RNA polymerase II-specific"/>
    <property type="evidence" value="ECO:0007669"/>
    <property type="project" value="InterPro"/>
</dbReference>
<feature type="region of interest" description="Disordered" evidence="5">
    <location>
        <begin position="43"/>
        <end position="64"/>
    </location>
</feature>
<dbReference type="SMART" id="SM00906">
    <property type="entry name" value="Fungal_trans"/>
    <property type="match status" value="1"/>
</dbReference>
<dbReference type="PANTHER" id="PTHR47424:SF15">
    <property type="entry name" value="ZN(II)2CYS6 TRANSCRIPTION FACTOR (EUROFUNG)"/>
    <property type="match status" value="1"/>
</dbReference>
<dbReference type="GO" id="GO:0008270">
    <property type="term" value="F:zinc ion binding"/>
    <property type="evidence" value="ECO:0007669"/>
    <property type="project" value="InterPro"/>
</dbReference>
<dbReference type="PANTHER" id="PTHR47424">
    <property type="entry name" value="REGULATORY PROTEIN GAL4"/>
    <property type="match status" value="1"/>
</dbReference>
<evidence type="ECO:0000256" key="3">
    <source>
        <dbReference type="ARBA" id="ARBA00023163"/>
    </source>
</evidence>
<accession>A0A4S2MNP5</accession>
<dbReference type="InterPro" id="IPR051127">
    <property type="entry name" value="Fungal_SecMet_Regulators"/>
</dbReference>
<keyword evidence="4" id="KW-0539">Nucleus</keyword>
<sequence>MNSPFRTPKACETCRRRKTKCDGRLPKCGYCAPRNAECRYRAQTRARKPATQGHSHSDVRTTTQHHDVNEVEVEETAAREHVYSSVSGTRVASAAVSTDHYYGPSSNFAFLEQIHRRFTHLLPAKPPQKSDGTPAKDGVDAFSYGRLFFGAPNDSDRACLRNHATQSVLSPTTEAFVMQDERIRYCMEQFLLTSYWATPVLTQDEFRRALENFNTAHDLKKGIVLAVTALGCSITKDIHLADFLFEEAKAISQRYDDFVNLQTVQLNVLLAHYQMIMGRVDSCYLICGTAVRLAQAAGLHKESRTSTAGDHTRIQERRVTYWTLYSLESLTCFGFGRPMSLGHNAQQPAPPEGHPFLLALIRLSKIMQCLTPEIYEGTDRSLSKLWRSANRIYSEVVAFRNSLIGTFFHSSSDTIDPGPGGVKQTILLNVMHHIIILAFRPFLLFYSVLNIRTRVAGGPPIDAPKLHLITEGCKTCVLTARKCIDIIHDACVSNPLAKSLGYHGFFLEGASFAIVYAILLRDTQFSLDSANIRALHMAVECLDVISDAWPLKTTRSALCQMITLLERINLSNQDAQKSRSEQTVDPALLHPPTMILNTLQFPLPNVRENEPRQQREQDTQQGDETFPRSPENMPVGDVMDPFTWSPGQAPGMPGAPQFLTDWGNVNFDFGFDMEAIDFQSFFLGETPSESCTGAGVGMQEGTAEVES</sequence>
<evidence type="ECO:0000313" key="8">
    <source>
        <dbReference type="Proteomes" id="UP000298138"/>
    </source>
</evidence>
<dbReference type="SUPFAM" id="SSF57701">
    <property type="entry name" value="Zn2/Cys6 DNA-binding domain"/>
    <property type="match status" value="1"/>
</dbReference>
<protein>
    <recommendedName>
        <fullName evidence="6">Zn(2)-C6 fungal-type domain-containing protein</fullName>
    </recommendedName>
</protein>
<keyword evidence="2" id="KW-0805">Transcription regulation</keyword>
<dbReference type="GO" id="GO:0000978">
    <property type="term" value="F:RNA polymerase II cis-regulatory region sequence-specific DNA binding"/>
    <property type="evidence" value="ECO:0007669"/>
    <property type="project" value="TreeGrafter"/>
</dbReference>
<evidence type="ECO:0000259" key="6">
    <source>
        <dbReference type="PROSITE" id="PS50048"/>
    </source>
</evidence>
<dbReference type="GO" id="GO:0006351">
    <property type="term" value="P:DNA-templated transcription"/>
    <property type="evidence" value="ECO:0007669"/>
    <property type="project" value="InterPro"/>
</dbReference>
<keyword evidence="3" id="KW-0804">Transcription</keyword>
<evidence type="ECO:0000256" key="1">
    <source>
        <dbReference type="ARBA" id="ARBA00022723"/>
    </source>
</evidence>
<reference evidence="7 8" key="1">
    <citation type="submission" date="2019-04" db="EMBL/GenBank/DDBJ databases">
        <title>Comparative genomics and transcriptomics to analyze fruiting body development in filamentous ascomycetes.</title>
        <authorList>
            <consortium name="DOE Joint Genome Institute"/>
            <person name="Lutkenhaus R."/>
            <person name="Traeger S."/>
            <person name="Breuer J."/>
            <person name="Kuo A."/>
            <person name="Lipzen A."/>
            <person name="Pangilinan J."/>
            <person name="Dilworth D."/>
            <person name="Sandor L."/>
            <person name="Poggeler S."/>
            <person name="Barry K."/>
            <person name="Grigoriev I.V."/>
            <person name="Nowrousian M."/>
        </authorList>
    </citation>
    <scope>NUCLEOTIDE SEQUENCE [LARGE SCALE GENOMIC DNA]</scope>
    <source>
        <strain evidence="7 8">CBS 389.68</strain>
    </source>
</reference>
<evidence type="ECO:0000256" key="4">
    <source>
        <dbReference type="ARBA" id="ARBA00023242"/>
    </source>
</evidence>
<feature type="compositionally biased region" description="Basic and acidic residues" evidence="5">
    <location>
        <begin position="608"/>
        <end position="618"/>
    </location>
</feature>